<dbReference type="PATRIC" id="fig|512565.3.peg.2453"/>
<accession>I0H3T7</accession>
<dbReference type="EMBL" id="AP012319">
    <property type="protein sequence ID" value="BAL87674.1"/>
    <property type="molecule type" value="Genomic_DNA"/>
</dbReference>
<keyword evidence="3" id="KW-1185">Reference proteome</keyword>
<evidence type="ECO:0000256" key="1">
    <source>
        <dbReference type="SAM" id="MobiDB-lite"/>
    </source>
</evidence>
<feature type="region of interest" description="Disordered" evidence="1">
    <location>
        <begin position="1"/>
        <end position="21"/>
    </location>
</feature>
<protein>
    <submittedName>
        <fullName evidence="2">Uncharacterized protein</fullName>
    </submittedName>
</protein>
<dbReference type="eggNOG" id="ENOG5031J34">
    <property type="taxonomic scope" value="Bacteria"/>
</dbReference>
<gene>
    <name evidence="2" type="ordered locus">AMIS_24540</name>
</gene>
<sequence length="313" mass="33311">MNDTHPRRRNPRPGRARKRAIREQAARTGVPYSVAARVIAELGLQPGESIASHGRTIYPCDPVRQRVVDERGRRSFAERLADTRRAAVLPEGRAQHLVGRFPPGRGRVGQLYHGEGRPELLTMLYLAVAVEFPAMVPDPADVAWVAEMGEETAVDMVCALLDRQARSMLEGDTSELRPRLAQALAAAASGPDPHLRVVATELTATPPPPEALDPPHGGPVRLTLPFVLSPPFDGVRQILDALLVVADDGHAPGTRVRVLAGPHTSKTATIVGAVWGALGPPIAYRIQLDGATGTLGMAAGELAVPPGQESLPG</sequence>
<dbReference type="AlphaFoldDB" id="I0H3T7"/>
<evidence type="ECO:0000313" key="3">
    <source>
        <dbReference type="Proteomes" id="UP000007882"/>
    </source>
</evidence>
<name>I0H3T7_ACTM4</name>
<dbReference type="OrthoDB" id="3340081at2"/>
<evidence type="ECO:0000313" key="2">
    <source>
        <dbReference type="EMBL" id="BAL87674.1"/>
    </source>
</evidence>
<dbReference type="KEGG" id="ams:AMIS_24540"/>
<feature type="compositionally biased region" description="Basic residues" evidence="1">
    <location>
        <begin position="1"/>
        <end position="20"/>
    </location>
</feature>
<dbReference type="RefSeq" id="WP_014442569.1">
    <property type="nucleotide sequence ID" value="NC_017093.1"/>
</dbReference>
<dbReference type="HOGENOM" id="CLU_887490_0_0_11"/>
<proteinExistence type="predicted"/>
<reference evidence="2 3" key="1">
    <citation type="submission" date="2012-02" db="EMBL/GenBank/DDBJ databases">
        <title>Complete genome sequence of Actinoplanes missouriensis 431 (= NBRC 102363).</title>
        <authorList>
            <person name="Ohnishi Y."/>
            <person name="Ishikawa J."/>
            <person name="Sekine M."/>
            <person name="Hosoyama A."/>
            <person name="Harada T."/>
            <person name="Narita H."/>
            <person name="Hata T."/>
            <person name="Konno Y."/>
            <person name="Tutikane K."/>
            <person name="Fujita N."/>
            <person name="Horinouchi S."/>
            <person name="Hayakawa M."/>
        </authorList>
    </citation>
    <scope>NUCLEOTIDE SEQUENCE [LARGE SCALE GENOMIC DNA]</scope>
    <source>
        <strain evidence="3">ATCC 14538 / DSM 43046 / CBS 188.64 / JCM 3121 / NBRC 102363 / NCIMB 12654 / NRRL B-3342 / UNCC 431</strain>
    </source>
</reference>
<dbReference type="Proteomes" id="UP000007882">
    <property type="component" value="Chromosome"/>
</dbReference>
<organism evidence="2 3">
    <name type="scientific">Actinoplanes missouriensis (strain ATCC 14538 / DSM 43046 / CBS 188.64 / JCM 3121 / NBRC 102363 / NCIMB 12654 / NRRL B-3342 / UNCC 431)</name>
    <dbReference type="NCBI Taxonomy" id="512565"/>
    <lineage>
        <taxon>Bacteria</taxon>
        <taxon>Bacillati</taxon>
        <taxon>Actinomycetota</taxon>
        <taxon>Actinomycetes</taxon>
        <taxon>Micromonosporales</taxon>
        <taxon>Micromonosporaceae</taxon>
        <taxon>Actinoplanes</taxon>
    </lineage>
</organism>